<dbReference type="EMBL" id="CP097508">
    <property type="protein sequence ID" value="URE09574.1"/>
    <property type="molecule type" value="Genomic_DNA"/>
</dbReference>
<feature type="compositionally biased region" description="Basic and acidic residues" evidence="18">
    <location>
        <begin position="10"/>
        <end position="28"/>
    </location>
</feature>
<dbReference type="GO" id="GO:0090307">
    <property type="term" value="P:mitotic spindle assembly"/>
    <property type="evidence" value="ECO:0007669"/>
    <property type="project" value="TreeGrafter"/>
</dbReference>
<dbReference type="SMART" id="SM00249">
    <property type="entry name" value="PHD"/>
    <property type="match status" value="1"/>
</dbReference>
<dbReference type="InterPro" id="IPR056511">
    <property type="entry name" value="IDM1_C"/>
</dbReference>
<evidence type="ECO:0000256" key="3">
    <source>
        <dbReference type="ARBA" id="ARBA00022490"/>
    </source>
</evidence>
<dbReference type="GO" id="GO:0007018">
    <property type="term" value="P:microtubule-based movement"/>
    <property type="evidence" value="ECO:0007669"/>
    <property type="project" value="InterPro"/>
</dbReference>
<dbReference type="GO" id="GO:0016747">
    <property type="term" value="F:acyltransferase activity, transferring groups other than amino-acyl groups"/>
    <property type="evidence" value="ECO:0007669"/>
    <property type="project" value="InterPro"/>
</dbReference>
<dbReference type="InterPro" id="IPR011011">
    <property type="entry name" value="Znf_FYVE_PHD"/>
</dbReference>
<dbReference type="GO" id="GO:0051231">
    <property type="term" value="P:spindle elongation"/>
    <property type="evidence" value="ECO:0007669"/>
    <property type="project" value="TreeGrafter"/>
</dbReference>
<dbReference type="SUPFAM" id="SSF55729">
    <property type="entry name" value="Acyl-CoA N-acyltransferases (Nat)"/>
    <property type="match status" value="1"/>
</dbReference>
<keyword evidence="5" id="KW-0479">Metal-binding</keyword>
<evidence type="ECO:0000256" key="12">
    <source>
        <dbReference type="ARBA" id="ARBA00023242"/>
    </source>
</evidence>
<gene>
    <name evidence="22" type="ORF">MUK42_04193</name>
</gene>
<feature type="domain" description="N-acetyltransferase" evidence="21">
    <location>
        <begin position="1051"/>
        <end position="1190"/>
    </location>
</feature>
<dbReference type="Pfam" id="PF00225">
    <property type="entry name" value="Kinesin"/>
    <property type="match status" value="1"/>
</dbReference>
<dbReference type="InterPro" id="IPR032308">
    <property type="entry name" value="TDBD"/>
</dbReference>
<feature type="compositionally biased region" description="Low complexity" evidence="18">
    <location>
        <begin position="1264"/>
        <end position="1277"/>
    </location>
</feature>
<dbReference type="InterPro" id="IPR047149">
    <property type="entry name" value="KIF11-like"/>
</dbReference>
<keyword evidence="7 15" id="KW-0863">Zinc-finger</keyword>
<sequence length="2214" mass="246484">MSRASGRTNSKGDPDASSDREGDDLVHGDDDDFSLAKGRKMPAKYTPSSPLTDVRGLLSTGLLEGFPVTYKRDEVELNGFVKDLGYQCGCSSCDYTKVVSALMFEKHAGVTTNNQNNHIFLDNGITIYKLVNKLEGRCLGSLGEVIQAEIDSQPNMKQFEQWKALFLVNGNDMFIATNMDKTQRYQPELDAAHHFFRNFQEEGCRVMKDIDSKIISAIDSSPCSTLINKFKRPQEWPTTGCRDLGFPTKKRGVKSSSELISDSPDQKDHDVIGSRVHIERKERSYFMANGNQQTKISKHTPSTYISDVKGLLSTGVLDGLSVTYKKDEGKIHGIISFAGYRCGCSSCNYNKVLSALEFEKHAGVTSKNQNDHIFLDNGISIYKLVRNLKDRHIKLGSLDKVIEKEFQIQPNMEHFENWKASFQVNINQKETNKDVDETQLDQPETHTADHSVQGLFGVAVRSGTNSARNATMKSSSSRPLEEYCPSLVSSVTPSSKYLWSTMEDNAHIASNFISNFRSLGSTESSGDLTPNVCMKPSFPVPSSNGITHVASSLNENSIYSQLDTVGIINLVLPIKTSPVGLAKEIVHTTPRVTVESISLRPPDYEFGSDPIMTMKTSSFQTVIEGSAHLASNVASNVCPSNSGLEDQNYPDPVMDKLLSLTQPTDVVSEITLNQSSSGPANENDTDPAPTIFTEPGSSVPAVQESTHLFSGLSSSLCKDSDLPAHDSCIKQLQSLCILDDQSQLAKRMLMLPDLPYLSKSNGDQLKLNVTAQIGSKQRDCSLHQLIFKENGLPNGSKLAYCVKGEKIKTGYKFRNGLICDCCNLEMSPSQFEAHAGFCKRRQPYRHIYTSDGITLHELSIALFNSRNLTSSCCEVSCTICGTGGELVSCDGCTKSFHTVCLELQSVPDSGWYCSCCMDLRVRSGSAIPSSGAIRSDKLRSRLILKAETDQLLCCTLCKDSSFILNVFDAKTIIFCAQEVPMECNWFCCEDCDVIHASLQKLVNHGENFVPYRLLSMLKRNSSLGEFADDREADIHWQILSGNYVRDDLLFHKIIGLFHEAFDPIVEGGQDLLSAMVHAEDVAGKLLGGVYCTIITVKSVIISAGLFRVFGRNVAELPLVATHEKYRGKGYFRVLFSLVERVLYHLEVDHLIVPASKEVQSLWRDKLGFVEMAEERAHLKDYPLMMFETTTMLEKAVPRSFDDGKCDCSRLTIHRSLELVDRSRCRIAGGGEEMYCSRKKGRYVAVSPTRSLGSPDKYGRRRLVDGNGNSSSNNSSSKLNKDKGDNIQVILRCRPLSDDEKRMNTPVVVSCNEHRREVTAAQSTANKHIDRTFTFDKVFGPTSMQKDLFDQAIVPIVTKVLEGYNCTIFAYGQTGTGKTYSMEGGGRKHKNGDLPSDAGVIPRAVQCICHTLEAQGAEYSMKVTFLELYNEEITDLLAPDESKFSDDKTKKPIALMEDGKGGIFMRGLEEEAVYTADEIYKILDKGSAKRHTAENLLNKQSSRSHSIFSITVHIKECTPEGEEMIKCGKLNLVDLAGSENISRSGARDGRAREAGEINKSLLTLGRVINTLVDHSGHIPYRDSKLTRLLRDSLGGRTKTCIIATISPSALCLDETLSTLDYAHRAKNIKNKPEVNQKMMKSAMIKELYAEIDRLKQEVFAAREKNGIYIPLNRFLIEEAEKKAMTEKIDKLELYLDLKDKKKLVDAGHALLDLEERYRKANSTIKSKEFLISALLKSEKALVEHAYELRSEPENMAAYVSSLFSKIEHKGKIEEENRKLVQKFRSQLTQELDHLHRTVSASLMRQETQLKEMEEAMESFIPTKAKATEEIRMHVERLKAKCGSGIRDLDALDGELDKNSEYTFGRLNSQVLKHSAALENCFKGIALEVDQHLNELQVGLSKQEDKLAAFAQQQHEGHLRAIESMRSVSKITSSLFETLDIHATKLTKILEKSLTIQYQQLHDLEKKFEECVANEERQLLEEVAAMLASSSARKKKLVQTAVDSIRASAADRTGNLQKEMSTASNFTCRIKEQWKAYMEETESHYIEDTAAVESGRNDIEEGLKSCMAKARMGAQQWRSAQNSLLMLGKGSEASADSIIRNGLDANQHLRAKVSSAVSSTLEDVDTSNKDILSCIDSFLKLDQDACANLDSVVPCHGELRELKNGHHHKIVEITDSAEKCLEEEYTQVDGPSCSTPMRRSISLPSIRRSIEELWTL</sequence>
<feature type="binding site" evidence="16">
    <location>
        <begin position="1371"/>
        <end position="1378"/>
    </location>
    <ligand>
        <name>ATP</name>
        <dbReference type="ChEBI" id="CHEBI:30616"/>
    </ligand>
</feature>
<dbReference type="GO" id="GO:0005524">
    <property type="term" value="F:ATP binding"/>
    <property type="evidence" value="ECO:0007669"/>
    <property type="project" value="UniProtKB-UniRule"/>
</dbReference>
<keyword evidence="17" id="KW-0175">Coiled coil</keyword>
<keyword evidence="4" id="KW-0493">Microtubule</keyword>
<dbReference type="GO" id="GO:0008270">
    <property type="term" value="F:zinc ion binding"/>
    <property type="evidence" value="ECO:0007669"/>
    <property type="project" value="UniProtKB-KW"/>
</dbReference>
<dbReference type="PROSITE" id="PS51186">
    <property type="entry name" value="GNAT"/>
    <property type="match status" value="1"/>
</dbReference>
<evidence type="ECO:0000259" key="20">
    <source>
        <dbReference type="PROSITE" id="PS50067"/>
    </source>
</evidence>
<dbReference type="SUPFAM" id="SSF57903">
    <property type="entry name" value="FYVE/PHD zinc finger"/>
    <property type="match status" value="1"/>
</dbReference>
<dbReference type="PANTHER" id="PTHR47970">
    <property type="entry name" value="KINESIN-LIKE PROTEIN KIF11"/>
    <property type="match status" value="1"/>
</dbReference>
<dbReference type="InterPro" id="IPR036961">
    <property type="entry name" value="Kinesin_motor_dom_sf"/>
</dbReference>
<organism evidence="22 23">
    <name type="scientific">Musa troglodytarum</name>
    <name type="common">fe'i banana</name>
    <dbReference type="NCBI Taxonomy" id="320322"/>
    <lineage>
        <taxon>Eukaryota</taxon>
        <taxon>Viridiplantae</taxon>
        <taxon>Streptophyta</taxon>
        <taxon>Embryophyta</taxon>
        <taxon>Tracheophyta</taxon>
        <taxon>Spermatophyta</taxon>
        <taxon>Magnoliopsida</taxon>
        <taxon>Liliopsida</taxon>
        <taxon>Zingiberales</taxon>
        <taxon>Musaceae</taxon>
        <taxon>Musa</taxon>
    </lineage>
</organism>
<keyword evidence="10 16" id="KW-0505">Motor protein</keyword>
<feature type="coiled-coil region" evidence="17">
    <location>
        <begin position="1636"/>
        <end position="1663"/>
    </location>
</feature>
<dbReference type="GO" id="GO:0005876">
    <property type="term" value="C:spindle microtubule"/>
    <property type="evidence" value="ECO:0007669"/>
    <property type="project" value="TreeGrafter"/>
</dbReference>
<keyword evidence="8" id="KW-0862">Zinc</keyword>
<dbReference type="Gene3D" id="3.30.40.10">
    <property type="entry name" value="Zinc/RING finger domain, C3HC4 (zinc finger)"/>
    <property type="match status" value="1"/>
</dbReference>
<evidence type="ECO:0000256" key="9">
    <source>
        <dbReference type="ARBA" id="ARBA00022840"/>
    </source>
</evidence>
<dbReference type="PROSITE" id="PS01359">
    <property type="entry name" value="ZF_PHD_1"/>
    <property type="match status" value="1"/>
</dbReference>
<comment type="function">
    <text evidence="14">Responsible for microtubule translocation. May be important for the organization of phragmoplast-specific arrays of microtubules. Plays an essential role in stabilizing the mitotic spindle. Required during mitotic cytokinesis.</text>
</comment>
<keyword evidence="23" id="KW-1185">Reference proteome</keyword>
<dbReference type="PANTHER" id="PTHR47970:SF9">
    <property type="entry name" value="KINESIN-LIKE PROTEIN KIN-5D"/>
    <property type="match status" value="1"/>
</dbReference>
<evidence type="ECO:0000313" key="23">
    <source>
        <dbReference type="Proteomes" id="UP001055439"/>
    </source>
</evidence>
<evidence type="ECO:0000313" key="22">
    <source>
        <dbReference type="EMBL" id="URE09574.1"/>
    </source>
</evidence>
<proteinExistence type="inferred from homology"/>
<dbReference type="GO" id="GO:0008017">
    <property type="term" value="F:microtubule binding"/>
    <property type="evidence" value="ECO:0007669"/>
    <property type="project" value="InterPro"/>
</dbReference>
<reference evidence="22" key="1">
    <citation type="submission" date="2022-05" db="EMBL/GenBank/DDBJ databases">
        <title>The Musa troglodytarum L. genome provides insights into the mechanism of non-climacteric behaviour and enrichment of carotenoids.</title>
        <authorList>
            <person name="Wang J."/>
        </authorList>
    </citation>
    <scope>NUCLEOTIDE SEQUENCE</scope>
    <source>
        <tissue evidence="22">Leaf</tissue>
    </source>
</reference>
<comment type="subcellular location">
    <subcellularLocation>
        <location evidence="2">Cytoplasm</location>
        <location evidence="2">Cytoskeleton</location>
        <location evidence="2">Spindle</location>
    </subcellularLocation>
    <subcellularLocation>
        <location evidence="1">Nucleus</location>
    </subcellularLocation>
</comment>
<dbReference type="InterPro" id="IPR019786">
    <property type="entry name" value="Zinc_finger_PHD-type_CS"/>
</dbReference>
<evidence type="ECO:0000256" key="5">
    <source>
        <dbReference type="ARBA" id="ARBA00022723"/>
    </source>
</evidence>
<evidence type="ECO:0000259" key="19">
    <source>
        <dbReference type="PROSITE" id="PS50016"/>
    </source>
</evidence>
<protein>
    <submittedName>
        <fullName evidence="22">125 kDa kinesin-related</fullName>
    </submittedName>
</protein>
<evidence type="ECO:0000256" key="15">
    <source>
        <dbReference type="PROSITE-ProRule" id="PRU00146"/>
    </source>
</evidence>
<evidence type="ECO:0000256" key="16">
    <source>
        <dbReference type="PROSITE-ProRule" id="PRU00283"/>
    </source>
</evidence>
<evidence type="ECO:0000256" key="13">
    <source>
        <dbReference type="ARBA" id="ARBA00034704"/>
    </source>
</evidence>
<feature type="non-terminal residue" evidence="22">
    <location>
        <position position="2214"/>
    </location>
</feature>
<comment type="similarity">
    <text evidence="13">Belongs to the TRAFAC class myosin-kinesin ATPase superfamily. Kinesin family. KIN-5/BimC subfamily.</text>
</comment>
<evidence type="ECO:0000256" key="14">
    <source>
        <dbReference type="ARBA" id="ARBA00046159"/>
    </source>
</evidence>
<keyword evidence="9 16" id="KW-0067">ATP-binding</keyword>
<evidence type="ECO:0000256" key="4">
    <source>
        <dbReference type="ARBA" id="ARBA00022701"/>
    </source>
</evidence>
<dbReference type="InterPro" id="IPR000182">
    <property type="entry name" value="GNAT_dom"/>
</dbReference>
<feature type="domain" description="PHD-type" evidence="19">
    <location>
        <begin position="874"/>
        <end position="919"/>
    </location>
</feature>
<dbReference type="Gene3D" id="3.40.850.10">
    <property type="entry name" value="Kinesin motor domain"/>
    <property type="match status" value="1"/>
</dbReference>
<dbReference type="InterPro" id="IPR001752">
    <property type="entry name" value="Kinesin_motor_dom"/>
</dbReference>
<dbReference type="PROSITE" id="PS50067">
    <property type="entry name" value="KINESIN_MOTOR_2"/>
    <property type="match status" value="1"/>
</dbReference>
<evidence type="ECO:0000256" key="11">
    <source>
        <dbReference type="ARBA" id="ARBA00023212"/>
    </source>
</evidence>
<dbReference type="Proteomes" id="UP001055439">
    <property type="component" value="Chromosome 6"/>
</dbReference>
<dbReference type="OrthoDB" id="786098at2759"/>
<dbReference type="GO" id="GO:0008574">
    <property type="term" value="F:plus-end-directed microtubule motor activity"/>
    <property type="evidence" value="ECO:0007669"/>
    <property type="project" value="TreeGrafter"/>
</dbReference>
<keyword evidence="12" id="KW-0539">Nucleus</keyword>
<dbReference type="InterPro" id="IPR047241">
    <property type="entry name" value="KIF11-like_kin_motor_dom"/>
</dbReference>
<dbReference type="PROSITE" id="PS50016">
    <property type="entry name" value="ZF_PHD_2"/>
    <property type="match status" value="1"/>
</dbReference>
<dbReference type="Pfam" id="PF16135">
    <property type="entry name" value="TDBD"/>
    <property type="match status" value="3"/>
</dbReference>
<evidence type="ECO:0000256" key="6">
    <source>
        <dbReference type="ARBA" id="ARBA00022741"/>
    </source>
</evidence>
<dbReference type="InterPro" id="IPR016181">
    <property type="entry name" value="Acyl_CoA_acyltransferase"/>
</dbReference>
<feature type="domain" description="Kinesin motor" evidence="20">
    <location>
        <begin position="1285"/>
        <end position="1627"/>
    </location>
</feature>
<evidence type="ECO:0000256" key="18">
    <source>
        <dbReference type="SAM" id="MobiDB-lite"/>
    </source>
</evidence>
<dbReference type="GO" id="GO:0005634">
    <property type="term" value="C:nucleus"/>
    <property type="evidence" value="ECO:0007669"/>
    <property type="project" value="UniProtKB-SubCell"/>
</dbReference>
<evidence type="ECO:0000256" key="17">
    <source>
        <dbReference type="SAM" id="Coils"/>
    </source>
</evidence>
<keyword evidence="6 16" id="KW-0547">Nucleotide-binding</keyword>
<feature type="region of interest" description="Disordered" evidence="18">
    <location>
        <begin position="1"/>
        <end position="48"/>
    </location>
</feature>
<evidence type="ECO:0000256" key="7">
    <source>
        <dbReference type="ARBA" id="ARBA00022771"/>
    </source>
</evidence>
<dbReference type="InterPro" id="IPR019787">
    <property type="entry name" value="Znf_PHD-finger"/>
</dbReference>
<dbReference type="InterPro" id="IPR013083">
    <property type="entry name" value="Znf_RING/FYVE/PHD"/>
</dbReference>
<dbReference type="PRINTS" id="PR00380">
    <property type="entry name" value="KINESINHEAVY"/>
</dbReference>
<name>A0A9E7K9V5_9LILI</name>
<dbReference type="SUPFAM" id="SSF52540">
    <property type="entry name" value="P-loop containing nucleoside triphosphate hydrolases"/>
    <property type="match status" value="1"/>
</dbReference>
<dbReference type="InterPro" id="IPR027417">
    <property type="entry name" value="P-loop_NTPase"/>
</dbReference>
<dbReference type="FunFam" id="3.40.850.10:FF:000019">
    <property type="entry name" value="Kinesin-like protein KIN-5D"/>
    <property type="match status" value="1"/>
</dbReference>
<evidence type="ECO:0000256" key="10">
    <source>
        <dbReference type="ARBA" id="ARBA00023175"/>
    </source>
</evidence>
<dbReference type="PROSITE" id="PS00411">
    <property type="entry name" value="KINESIN_MOTOR_1"/>
    <property type="match status" value="1"/>
</dbReference>
<evidence type="ECO:0000256" key="8">
    <source>
        <dbReference type="ARBA" id="ARBA00022833"/>
    </source>
</evidence>
<evidence type="ECO:0000256" key="1">
    <source>
        <dbReference type="ARBA" id="ARBA00004123"/>
    </source>
</evidence>
<keyword evidence="3" id="KW-0963">Cytoplasm</keyword>
<dbReference type="InterPro" id="IPR001965">
    <property type="entry name" value="Znf_PHD"/>
</dbReference>
<dbReference type="SMART" id="SM00129">
    <property type="entry name" value="KISc"/>
    <property type="match status" value="1"/>
</dbReference>
<dbReference type="GO" id="GO:0072686">
    <property type="term" value="C:mitotic spindle"/>
    <property type="evidence" value="ECO:0007669"/>
    <property type="project" value="TreeGrafter"/>
</dbReference>
<accession>A0A9E7K9V5</accession>
<dbReference type="CDD" id="cd01364">
    <property type="entry name" value="KISc_BimC_Eg5"/>
    <property type="match status" value="1"/>
</dbReference>
<keyword evidence="11" id="KW-0206">Cytoskeleton</keyword>
<evidence type="ECO:0000256" key="2">
    <source>
        <dbReference type="ARBA" id="ARBA00004186"/>
    </source>
</evidence>
<dbReference type="Pfam" id="PF23209">
    <property type="entry name" value="IDM1_C"/>
    <property type="match status" value="1"/>
</dbReference>
<feature type="region of interest" description="Disordered" evidence="18">
    <location>
        <begin position="1246"/>
        <end position="1281"/>
    </location>
</feature>
<evidence type="ECO:0000259" key="21">
    <source>
        <dbReference type="PROSITE" id="PS51186"/>
    </source>
</evidence>
<dbReference type="InterPro" id="IPR019821">
    <property type="entry name" value="Kinesin_motor_CS"/>
</dbReference>
<dbReference type="Gene3D" id="3.40.630.30">
    <property type="match status" value="1"/>
</dbReference>